<evidence type="ECO:0000256" key="1">
    <source>
        <dbReference type="SAM" id="SignalP"/>
    </source>
</evidence>
<dbReference type="OrthoDB" id="2212653at2759"/>
<keyword evidence="1" id="KW-0732">Signal</keyword>
<comment type="caution">
    <text evidence="2">The sequence shown here is derived from an EMBL/GenBank/DDBJ whole genome shotgun (WGS) entry which is preliminary data.</text>
</comment>
<name>A0A8H7USU7_9FUNG</name>
<dbReference type="EMBL" id="JAEPRC010000904">
    <property type="protein sequence ID" value="KAG2190793.1"/>
    <property type="molecule type" value="Genomic_DNA"/>
</dbReference>
<sequence>MRSSLLSALIIASTVSTALGAPAASNSISGSFASPSIAKAQAEASIDPRIEKWARMKGALPDGIFPEDKRILKEQRRIVPMIVIKEENLPKPTAVTKKSVDKHQRINIEPAYKHMGITRKNNEANFLNAIKIAPFSPEMQKDLNQKHKASSSNVEQYAPVTASKRYRKYLGVSDNGESKIMDLPVPPNVQDIKASEREESHASLQEKNVVGLDNHGRMRFVDVPFYNRGSSTSQ</sequence>
<feature type="signal peptide" evidence="1">
    <location>
        <begin position="1"/>
        <end position="20"/>
    </location>
</feature>
<evidence type="ECO:0000313" key="2">
    <source>
        <dbReference type="EMBL" id="KAG2190793.1"/>
    </source>
</evidence>
<dbReference type="AlphaFoldDB" id="A0A8H7USU7"/>
<reference evidence="2" key="1">
    <citation type="submission" date="2020-12" db="EMBL/GenBank/DDBJ databases">
        <title>Metabolic potential, ecology and presence of endohyphal bacteria is reflected in genomic diversity of Mucoromycotina.</title>
        <authorList>
            <person name="Muszewska A."/>
            <person name="Okrasinska A."/>
            <person name="Steczkiewicz K."/>
            <person name="Drgas O."/>
            <person name="Orlowska M."/>
            <person name="Perlinska-Lenart U."/>
            <person name="Aleksandrzak-Piekarczyk T."/>
            <person name="Szatraj K."/>
            <person name="Zielenkiewicz U."/>
            <person name="Pilsyk S."/>
            <person name="Malc E."/>
            <person name="Mieczkowski P."/>
            <person name="Kruszewska J.S."/>
            <person name="Biernat P."/>
            <person name="Pawlowska J."/>
        </authorList>
    </citation>
    <scope>NUCLEOTIDE SEQUENCE</scope>
    <source>
        <strain evidence="2">CBS 226.32</strain>
    </source>
</reference>
<evidence type="ECO:0000313" key="3">
    <source>
        <dbReference type="Proteomes" id="UP000650833"/>
    </source>
</evidence>
<proteinExistence type="predicted"/>
<feature type="chain" id="PRO_5034921818" evidence="1">
    <location>
        <begin position="21"/>
        <end position="234"/>
    </location>
</feature>
<protein>
    <submittedName>
        <fullName evidence="2">Uncharacterized protein</fullName>
    </submittedName>
</protein>
<feature type="non-terminal residue" evidence="2">
    <location>
        <position position="1"/>
    </location>
</feature>
<organism evidence="2 3">
    <name type="scientific">Mucor plumbeus</name>
    <dbReference type="NCBI Taxonomy" id="97098"/>
    <lineage>
        <taxon>Eukaryota</taxon>
        <taxon>Fungi</taxon>
        <taxon>Fungi incertae sedis</taxon>
        <taxon>Mucoromycota</taxon>
        <taxon>Mucoromycotina</taxon>
        <taxon>Mucoromycetes</taxon>
        <taxon>Mucorales</taxon>
        <taxon>Mucorineae</taxon>
        <taxon>Mucoraceae</taxon>
        <taxon>Mucor</taxon>
    </lineage>
</organism>
<gene>
    <name evidence="2" type="ORF">INT46_007655</name>
</gene>
<keyword evidence="3" id="KW-1185">Reference proteome</keyword>
<dbReference type="Proteomes" id="UP000650833">
    <property type="component" value="Unassembled WGS sequence"/>
</dbReference>
<accession>A0A8H7USU7</accession>